<dbReference type="PANTHER" id="PTHR39083:SF1">
    <property type="entry name" value="CYCLIC DI-GMP-BINDING PROTEIN"/>
    <property type="match status" value="1"/>
</dbReference>
<reference evidence="17 18" key="1">
    <citation type="submission" date="2018-03" db="EMBL/GenBank/DDBJ databases">
        <authorList>
            <person name="Nguyen K."/>
            <person name="Fouts D."/>
            <person name="Sutton G."/>
        </authorList>
    </citation>
    <scope>NUCLEOTIDE SEQUENCE [LARGE SCALE GENOMIC DNA]</scope>
    <source>
        <strain evidence="17 18">AU3578</strain>
    </source>
</reference>
<dbReference type="InterPro" id="IPR003920">
    <property type="entry name" value="Cell_synth_B"/>
</dbReference>
<keyword evidence="8 15" id="KW-0997">Cell inner membrane</keyword>
<keyword evidence="7 15" id="KW-1003">Cell membrane</keyword>
<evidence type="ECO:0000256" key="10">
    <source>
        <dbReference type="ARBA" id="ARBA00022692"/>
    </source>
</evidence>
<comment type="caution">
    <text evidence="15">Lacks conserved residue(s) required for the propagation of feature annotation.</text>
</comment>
<evidence type="ECO:0000256" key="9">
    <source>
        <dbReference type="ARBA" id="ARBA00022636"/>
    </source>
</evidence>
<evidence type="ECO:0000256" key="8">
    <source>
        <dbReference type="ARBA" id="ARBA00022519"/>
    </source>
</evidence>
<comment type="function">
    <text evidence="1 15">Binds the cellulose synthase activator, bis-(3'-5') cyclic diguanylic acid (c-di-GMP).</text>
</comment>
<dbReference type="PRINTS" id="PR01440">
    <property type="entry name" value="CELLSNTHASEB"/>
</dbReference>
<evidence type="ECO:0000256" key="13">
    <source>
        <dbReference type="ARBA" id="ARBA00023136"/>
    </source>
</evidence>
<dbReference type="GO" id="GO:0030244">
    <property type="term" value="P:cellulose biosynthetic process"/>
    <property type="evidence" value="ECO:0007669"/>
    <property type="project" value="UniProtKB-KW"/>
</dbReference>
<evidence type="ECO:0000256" key="15">
    <source>
        <dbReference type="RuleBase" id="RU365021"/>
    </source>
</evidence>
<evidence type="ECO:0000256" key="14">
    <source>
        <dbReference type="ARBA" id="ARBA00033444"/>
    </source>
</evidence>
<organism evidence="17 18">
    <name type="scientific">Burkholderia vietnamiensis</name>
    <dbReference type="NCBI Taxonomy" id="60552"/>
    <lineage>
        <taxon>Bacteria</taxon>
        <taxon>Pseudomonadati</taxon>
        <taxon>Pseudomonadota</taxon>
        <taxon>Betaproteobacteria</taxon>
        <taxon>Burkholderiales</taxon>
        <taxon>Burkholderiaceae</taxon>
        <taxon>Burkholderia</taxon>
        <taxon>Burkholderia cepacia complex</taxon>
    </lineage>
</organism>
<keyword evidence="10 15" id="KW-0812">Transmembrane</keyword>
<dbReference type="RefSeq" id="WP_081054155.1">
    <property type="nucleotide sequence ID" value="NZ_CADFEX010000002.1"/>
</dbReference>
<evidence type="ECO:0000256" key="12">
    <source>
        <dbReference type="ARBA" id="ARBA00022989"/>
    </source>
</evidence>
<dbReference type="AlphaFoldDB" id="A0AA44Y3K3"/>
<comment type="pathway">
    <text evidence="3 15">Glycan metabolism; bacterial cellulose biosynthesis.</text>
</comment>
<dbReference type="Gene3D" id="2.60.120.260">
    <property type="entry name" value="Galactose-binding domain-like"/>
    <property type="match status" value="2"/>
</dbReference>
<evidence type="ECO:0000256" key="16">
    <source>
        <dbReference type="SAM" id="MobiDB-lite"/>
    </source>
</evidence>
<evidence type="ECO:0000256" key="11">
    <source>
        <dbReference type="ARBA" id="ARBA00022916"/>
    </source>
</evidence>
<comment type="subcellular location">
    <subcellularLocation>
        <location evidence="2">Cell inner membrane</location>
        <topology evidence="2">Single-pass membrane protein</topology>
    </subcellularLocation>
</comment>
<dbReference type="InterPro" id="IPR018513">
    <property type="entry name" value="Cell_synthase_bac"/>
</dbReference>
<keyword evidence="12 15" id="KW-1133">Transmembrane helix</keyword>
<evidence type="ECO:0000256" key="7">
    <source>
        <dbReference type="ARBA" id="ARBA00022475"/>
    </source>
</evidence>
<dbReference type="EMBL" id="PVHK01000028">
    <property type="protein sequence ID" value="PRH43596.1"/>
    <property type="molecule type" value="Genomic_DNA"/>
</dbReference>
<accession>A0AA44Y3K3</accession>
<keyword evidence="9 15" id="KW-0973">c-di-GMP</keyword>
<proteinExistence type="inferred from homology"/>
<comment type="similarity">
    <text evidence="4 15">Belongs to the AcsB/BcsB family.</text>
</comment>
<comment type="subunit">
    <text evidence="5 15">Tightly associated with the cellulose synthase catalytic subunit.</text>
</comment>
<feature type="transmembrane region" description="Helical" evidence="15">
    <location>
        <begin position="47"/>
        <end position="69"/>
    </location>
</feature>
<sequence>MTGMSRWRGGTRDDAGENARVSIGAAAACRARAGSWHTHLPRKLRTCAFAFGALASGVASGLWASAALAQQPGAVRAFDRAASPGEPPERLADRLPSLSMAVPAGPAVAPPPLLAEPVPKDEAERRRAGRLPTTAEPGTPVPGGRRQALTFADLGARDPLQLHGTDGQNGVAFSVRRDEVVTAAALHLVYSYSPALLPDLSQLKVLVNGEVAATLPLPAAQAGMTVARDVPIDPRFVTEYNHLNVQLIGHYTNGCENPASSSLWATVSNASRLELTYATLPEPPELGVLPAPFFDQRDVRRLELPFAFAARPSRETLEAAGIVASWFGALASYRGARFPVRVGAMPEAGNVVVFATTDDRVDGVPLPAIDGPTLAVADRPAPAHGQLLLVLGRTPAELKAAALALAFGRGPLAGTRATVTGVQPPAPRVPYDAPNWLSSVRPVRFGELAAERALSVSGYQAGPVRLDLRMAPDLFTWNTRGAPIDLRYRYTPTLRADRSSLNLSVDDTFVKALPIPARDWANWSLSRYLPFVADGTARATLHVPPPLVTPHAQLALNFFYEMPDQGKCTGRLLQNVAGAIDPGSTIDVSSFPHYIALPDLAAFANSGFPFTRMADLSDTAVVLPNEPSPDVYGLYLLAMGRMGASTGYPVSGVAVTDAAGVDAFASRDLLILGAPDSQPLLSRWAARIPFDDERNGGVFGGLFGRAVAADSPGAERVQAGLSIVADGASAVIAGFESPLRKTRSAVALIGATGHADAVLGPALLDEDLLASIRGATVVIRDRTVTVASTDTAYHLGALPPLTYVRWVMSGRPVLLALVGVLGAFIAAALFYRLLRARAARRLKE</sequence>
<evidence type="ECO:0000256" key="6">
    <source>
        <dbReference type="ARBA" id="ARBA00021844"/>
    </source>
</evidence>
<name>A0AA44Y3K3_BURVI</name>
<gene>
    <name evidence="17" type="ORF">C6T65_04245</name>
</gene>
<dbReference type="GO" id="GO:0005886">
    <property type="term" value="C:plasma membrane"/>
    <property type="evidence" value="ECO:0007669"/>
    <property type="project" value="UniProtKB-SubCell"/>
</dbReference>
<dbReference type="Pfam" id="PF03170">
    <property type="entry name" value="BcsB"/>
    <property type="match status" value="1"/>
</dbReference>
<dbReference type="GO" id="GO:0006011">
    <property type="term" value="P:UDP-alpha-D-glucose metabolic process"/>
    <property type="evidence" value="ECO:0007669"/>
    <property type="project" value="InterPro"/>
</dbReference>
<keyword evidence="13 15" id="KW-0472">Membrane</keyword>
<dbReference type="Proteomes" id="UP000237632">
    <property type="component" value="Unassembled WGS sequence"/>
</dbReference>
<dbReference type="NCBIfam" id="NF008327">
    <property type="entry name" value="PRK11114.2-1"/>
    <property type="match status" value="1"/>
</dbReference>
<dbReference type="PANTHER" id="PTHR39083">
    <property type="entry name" value="CYCLIC DI-GMP-BINDING PROTEIN"/>
    <property type="match status" value="1"/>
</dbReference>
<evidence type="ECO:0000256" key="5">
    <source>
        <dbReference type="ARBA" id="ARBA00011437"/>
    </source>
</evidence>
<protein>
    <recommendedName>
        <fullName evidence="6 15">Cyclic di-GMP-binding protein</fullName>
    </recommendedName>
    <alternativeName>
        <fullName evidence="14 15">Cellulose synthase regulatory subunit</fullName>
    </alternativeName>
</protein>
<evidence type="ECO:0000256" key="1">
    <source>
        <dbReference type="ARBA" id="ARBA00002057"/>
    </source>
</evidence>
<feature type="region of interest" description="Disordered" evidence="16">
    <location>
        <begin position="108"/>
        <end position="145"/>
    </location>
</feature>
<evidence type="ECO:0000256" key="3">
    <source>
        <dbReference type="ARBA" id="ARBA00005186"/>
    </source>
</evidence>
<evidence type="ECO:0000256" key="4">
    <source>
        <dbReference type="ARBA" id="ARBA00010714"/>
    </source>
</evidence>
<comment type="caution">
    <text evidence="17">The sequence shown here is derived from an EMBL/GenBank/DDBJ whole genome shotgun (WGS) entry which is preliminary data.</text>
</comment>
<evidence type="ECO:0000256" key="2">
    <source>
        <dbReference type="ARBA" id="ARBA00004377"/>
    </source>
</evidence>
<keyword evidence="11 15" id="KW-0135">Cellulose biosynthesis</keyword>
<evidence type="ECO:0000313" key="17">
    <source>
        <dbReference type="EMBL" id="PRH43596.1"/>
    </source>
</evidence>
<dbReference type="NCBIfam" id="NF008323">
    <property type="entry name" value="PRK11114.1-1"/>
    <property type="match status" value="1"/>
</dbReference>
<evidence type="ECO:0000313" key="18">
    <source>
        <dbReference type="Proteomes" id="UP000237632"/>
    </source>
</evidence>
<feature type="transmembrane region" description="Helical" evidence="15">
    <location>
        <begin position="813"/>
        <end position="834"/>
    </location>
</feature>